<keyword evidence="3" id="KW-1185">Reference proteome</keyword>
<proteinExistence type="predicted"/>
<feature type="compositionally biased region" description="Polar residues" evidence="1">
    <location>
        <begin position="143"/>
        <end position="152"/>
    </location>
</feature>
<feature type="compositionally biased region" description="Low complexity" evidence="1">
    <location>
        <begin position="154"/>
        <end position="169"/>
    </location>
</feature>
<feature type="compositionally biased region" description="Low complexity" evidence="1">
    <location>
        <begin position="33"/>
        <end position="42"/>
    </location>
</feature>
<reference evidence="2 3" key="1">
    <citation type="submission" date="2024-09" db="EMBL/GenBank/DDBJ databases">
        <title>Rethinking Asexuality: The Enigmatic Case of Functional Sexual Genes in Lepraria (Stereocaulaceae).</title>
        <authorList>
            <person name="Doellman M."/>
            <person name="Sun Y."/>
            <person name="Barcenas-Pena A."/>
            <person name="Lumbsch H.T."/>
            <person name="Grewe F."/>
        </authorList>
    </citation>
    <scope>NUCLEOTIDE SEQUENCE [LARGE SCALE GENOMIC DNA]</scope>
    <source>
        <strain evidence="2 3">Grewe 0041</strain>
    </source>
</reference>
<accession>A0ABR4AZK7</accession>
<name>A0ABR4AZK7_9LECA</name>
<feature type="region of interest" description="Disordered" evidence="1">
    <location>
        <begin position="143"/>
        <end position="198"/>
    </location>
</feature>
<comment type="caution">
    <text evidence="2">The sequence shown here is derived from an EMBL/GenBank/DDBJ whole genome shotgun (WGS) entry which is preliminary data.</text>
</comment>
<organism evidence="2 3">
    <name type="scientific">Lepraria finkii</name>
    <dbReference type="NCBI Taxonomy" id="1340010"/>
    <lineage>
        <taxon>Eukaryota</taxon>
        <taxon>Fungi</taxon>
        <taxon>Dikarya</taxon>
        <taxon>Ascomycota</taxon>
        <taxon>Pezizomycotina</taxon>
        <taxon>Lecanoromycetes</taxon>
        <taxon>OSLEUM clade</taxon>
        <taxon>Lecanoromycetidae</taxon>
        <taxon>Lecanorales</taxon>
        <taxon>Lecanorineae</taxon>
        <taxon>Stereocaulaceae</taxon>
        <taxon>Lepraria</taxon>
    </lineage>
</organism>
<protein>
    <submittedName>
        <fullName evidence="2">Uncharacterized protein</fullName>
    </submittedName>
</protein>
<feature type="compositionally biased region" description="Low complexity" evidence="1">
    <location>
        <begin position="9"/>
        <end position="23"/>
    </location>
</feature>
<evidence type="ECO:0000313" key="3">
    <source>
        <dbReference type="Proteomes" id="UP001590951"/>
    </source>
</evidence>
<dbReference type="Proteomes" id="UP001590951">
    <property type="component" value="Unassembled WGS sequence"/>
</dbReference>
<gene>
    <name evidence="2" type="ORF">ABVK25_010791</name>
</gene>
<evidence type="ECO:0000256" key="1">
    <source>
        <dbReference type="SAM" id="MobiDB-lite"/>
    </source>
</evidence>
<sequence>MDGAAGNNAPTSTLSPVPPSVATQPPIIQGTATTRPFPTFRPLPSGSGLETSFPISSSLQSPLAPVTGATHSQSFNGIEAFLHATGIVGSSRSSGLLATGPRPSDSTANNSWTFSKSGMTIAPTLASSVIQTRVETKIPTLTETYSMTTTGLHSPPKGTPTESPTSTPPFDNKSPAADLPMSSTSSGPSSKPVITSSKPLSFTGGGTKLSGRYVIWSSIFLVFYIVLNHV</sequence>
<evidence type="ECO:0000313" key="2">
    <source>
        <dbReference type="EMBL" id="KAL2048938.1"/>
    </source>
</evidence>
<dbReference type="EMBL" id="JBHFEH010000075">
    <property type="protein sequence ID" value="KAL2048938.1"/>
    <property type="molecule type" value="Genomic_DNA"/>
</dbReference>
<feature type="region of interest" description="Disordered" evidence="1">
    <location>
        <begin position="1"/>
        <end position="42"/>
    </location>
</feature>